<evidence type="ECO:0000256" key="8">
    <source>
        <dbReference type="ARBA" id="ARBA00022793"/>
    </source>
</evidence>
<comment type="pathway">
    <text evidence="3">Nucleotide-sugar biosynthesis; UDP-alpha-D-xylose biosynthesis; UDP-alpha-D-xylose from UDP-alpha-D-glucuronate: step 1/1.</text>
</comment>
<dbReference type="GO" id="GO:0048040">
    <property type="term" value="F:UDP-glucuronate decarboxylase activity"/>
    <property type="evidence" value="ECO:0007669"/>
    <property type="project" value="UniProtKB-EC"/>
</dbReference>
<keyword evidence="12" id="KW-0333">Golgi apparatus</keyword>
<evidence type="ECO:0000256" key="3">
    <source>
        <dbReference type="ARBA" id="ARBA00005100"/>
    </source>
</evidence>
<evidence type="ECO:0000256" key="1">
    <source>
        <dbReference type="ARBA" id="ARBA00001911"/>
    </source>
</evidence>
<organism evidence="21 22">
    <name type="scientific">Ceraceosorus bombacis</name>
    <dbReference type="NCBI Taxonomy" id="401625"/>
    <lineage>
        <taxon>Eukaryota</taxon>
        <taxon>Fungi</taxon>
        <taxon>Dikarya</taxon>
        <taxon>Basidiomycota</taxon>
        <taxon>Ustilaginomycotina</taxon>
        <taxon>Exobasidiomycetes</taxon>
        <taxon>Ceraceosorales</taxon>
        <taxon>Ceraceosoraceae</taxon>
        <taxon>Ceraceosorus</taxon>
    </lineage>
</organism>
<evidence type="ECO:0000256" key="16">
    <source>
        <dbReference type="ARBA" id="ARBA00031585"/>
    </source>
</evidence>
<evidence type="ECO:0000256" key="4">
    <source>
        <dbReference type="ARBA" id="ARBA00007505"/>
    </source>
</evidence>
<name>A0A0P1BH61_9BASI</name>
<dbReference type="CDD" id="cd05230">
    <property type="entry name" value="UGD_SDR_e"/>
    <property type="match status" value="1"/>
</dbReference>
<evidence type="ECO:0000313" key="21">
    <source>
        <dbReference type="EMBL" id="CEH14888.1"/>
    </source>
</evidence>
<keyword evidence="10" id="KW-1133">Transmembrane helix</keyword>
<reference evidence="21 22" key="1">
    <citation type="submission" date="2014-09" db="EMBL/GenBank/DDBJ databases">
        <authorList>
            <person name="Magalhaes I.L.F."/>
            <person name="Oliveira U."/>
            <person name="Santos F.R."/>
            <person name="Vidigal T.H.D.A."/>
            <person name="Brescovit A.D."/>
            <person name="Santos A.J."/>
        </authorList>
    </citation>
    <scope>NUCLEOTIDE SEQUENCE [LARGE SCALE GENOMIC DNA]</scope>
</reference>
<feature type="compositionally biased region" description="Low complexity" evidence="19">
    <location>
        <begin position="95"/>
        <end position="112"/>
    </location>
</feature>
<accession>A0A0P1BH61</accession>
<keyword evidence="8" id="KW-0210">Decarboxylase</keyword>
<sequence>MSNAARDAAYSENTRKALSLDAPAQGSSTLDAQDVSAGRAEGSSSVEGEVDAPEWEVPLAMLRDLYLPASALAGGTSIGATYPSPKTRSELENGSASRASSSPSSQRVSSAQDGSLRISSSSSSPIPAMRDTRPRTSSSLSQTFNYTSDEEMGSWHTLAGSPRFNRVVLESQMNRPPSAGNGRLRNDSQPQSVGLGVSTAPSSLPPSQSLQSLESTSSLRSLASSGLMSSKSRRDLMIQHSRSASWLPATRRLPEPERKRILVTGGAGFVGSHLVDRLLLMGHDVIVMDSFLTGARSNLEQWEGHRSFELLRHDVIEPILVEVDQIYHLACPASPRHYQANPIKTLKTNFLGTSNMLGLAKRTKSTLLLASTSEVYGDPQINPQREDYCGNTSCVGPRAAYDEGKRVAETLTNEYMKKDGVDTRIARIFNTYGPRMHAADGRVVSNFVIQALKGLPLTMYGDGIQTRSFCFIHDLIDGLIALMSVHPGEEGKDIHFPVNLGSSFEFTIAELATIVAEVVDELLAEERPKTEIRYLPLPIDDPKQRRPDTTRAEGLIGWNPRWKLKDGLREMAAYYHARILDGSL</sequence>
<dbReference type="Pfam" id="PF01370">
    <property type="entry name" value="Epimerase"/>
    <property type="match status" value="1"/>
</dbReference>
<keyword evidence="7" id="KW-0812">Transmembrane</keyword>
<feature type="compositionally biased region" description="Low complexity" evidence="19">
    <location>
        <begin position="198"/>
        <end position="216"/>
    </location>
</feature>
<dbReference type="Proteomes" id="UP000054845">
    <property type="component" value="Unassembled WGS sequence"/>
</dbReference>
<evidence type="ECO:0000256" key="12">
    <source>
        <dbReference type="ARBA" id="ARBA00023034"/>
    </source>
</evidence>
<dbReference type="GO" id="GO:0000139">
    <property type="term" value="C:Golgi membrane"/>
    <property type="evidence" value="ECO:0007669"/>
    <property type="project" value="UniProtKB-SubCell"/>
</dbReference>
<dbReference type="UniPathway" id="UPA00796">
    <property type="reaction ID" value="UER00771"/>
</dbReference>
<keyword evidence="9" id="KW-0735">Signal-anchor</keyword>
<keyword evidence="22" id="KW-1185">Reference proteome</keyword>
<comment type="catalytic activity">
    <reaction evidence="18">
        <text>UDP-alpha-D-glucuronate + H(+) = UDP-alpha-D-xylose + CO2</text>
        <dbReference type="Rhea" id="RHEA:23916"/>
        <dbReference type="ChEBI" id="CHEBI:15378"/>
        <dbReference type="ChEBI" id="CHEBI:16526"/>
        <dbReference type="ChEBI" id="CHEBI:57632"/>
        <dbReference type="ChEBI" id="CHEBI:58052"/>
        <dbReference type="EC" id="4.1.1.35"/>
    </reaction>
    <physiologicalReaction direction="left-to-right" evidence="18">
        <dbReference type="Rhea" id="RHEA:23917"/>
    </physiologicalReaction>
</comment>
<evidence type="ECO:0000256" key="13">
    <source>
        <dbReference type="ARBA" id="ARBA00023136"/>
    </source>
</evidence>
<dbReference type="STRING" id="401625.A0A0P1BH61"/>
<dbReference type="GO" id="GO:0070403">
    <property type="term" value="F:NAD+ binding"/>
    <property type="evidence" value="ECO:0007669"/>
    <property type="project" value="InterPro"/>
</dbReference>
<keyword evidence="11" id="KW-0520">NAD</keyword>
<evidence type="ECO:0000259" key="20">
    <source>
        <dbReference type="Pfam" id="PF01370"/>
    </source>
</evidence>
<dbReference type="EC" id="4.1.1.35" evidence="5"/>
<feature type="region of interest" description="Disordered" evidence="19">
    <location>
        <begin position="76"/>
        <end position="141"/>
    </location>
</feature>
<dbReference type="PANTHER" id="PTHR43078:SF6">
    <property type="entry name" value="UDP-GLUCURONIC ACID DECARBOXYLASE 1"/>
    <property type="match status" value="1"/>
</dbReference>
<comment type="cofactor">
    <cofactor evidence="1">
        <name>NAD(+)</name>
        <dbReference type="ChEBI" id="CHEBI:57540"/>
    </cofactor>
</comment>
<evidence type="ECO:0000256" key="17">
    <source>
        <dbReference type="ARBA" id="ARBA00037859"/>
    </source>
</evidence>
<keyword evidence="14" id="KW-0325">Glycoprotein</keyword>
<evidence type="ECO:0000256" key="18">
    <source>
        <dbReference type="ARBA" id="ARBA00049410"/>
    </source>
</evidence>
<evidence type="ECO:0000256" key="11">
    <source>
        <dbReference type="ARBA" id="ARBA00023027"/>
    </source>
</evidence>
<feature type="domain" description="NAD-dependent epimerase/dehydratase" evidence="20">
    <location>
        <begin position="261"/>
        <end position="485"/>
    </location>
</feature>
<proteinExistence type="inferred from homology"/>
<dbReference type="InterPro" id="IPR044516">
    <property type="entry name" value="UXS-like"/>
</dbReference>
<dbReference type="OrthoDB" id="331544at2759"/>
<evidence type="ECO:0000256" key="2">
    <source>
        <dbReference type="ARBA" id="ARBA00004323"/>
    </source>
</evidence>
<keyword evidence="15" id="KW-0456">Lyase</keyword>
<dbReference type="GO" id="GO:0032580">
    <property type="term" value="C:Golgi cisterna membrane"/>
    <property type="evidence" value="ECO:0007669"/>
    <property type="project" value="UniProtKB-SubCell"/>
</dbReference>
<evidence type="ECO:0000256" key="7">
    <source>
        <dbReference type="ARBA" id="ARBA00022692"/>
    </source>
</evidence>
<dbReference type="GO" id="GO:0033320">
    <property type="term" value="P:UDP-D-xylose biosynthetic process"/>
    <property type="evidence" value="ECO:0007669"/>
    <property type="project" value="UniProtKB-UniPathway"/>
</dbReference>
<dbReference type="AlphaFoldDB" id="A0A0P1BH61"/>
<evidence type="ECO:0000256" key="10">
    <source>
        <dbReference type="ARBA" id="ARBA00022989"/>
    </source>
</evidence>
<dbReference type="FunFam" id="3.40.50.720:FF:000065">
    <property type="entry name" value="UDP-glucuronic acid decarboxylase 1"/>
    <property type="match status" value="1"/>
</dbReference>
<dbReference type="SUPFAM" id="SSF51735">
    <property type="entry name" value="NAD(P)-binding Rossmann-fold domains"/>
    <property type="match status" value="1"/>
</dbReference>
<protein>
    <recommendedName>
        <fullName evidence="6">UDP-glucuronic acid decarboxylase 1</fullName>
        <ecNumber evidence="5">4.1.1.35</ecNumber>
    </recommendedName>
    <alternativeName>
        <fullName evidence="16">UDP-glucuronate decarboxylase 1</fullName>
    </alternativeName>
</protein>
<evidence type="ECO:0000256" key="9">
    <source>
        <dbReference type="ARBA" id="ARBA00022968"/>
    </source>
</evidence>
<dbReference type="Gene3D" id="3.40.50.720">
    <property type="entry name" value="NAD(P)-binding Rossmann-like Domain"/>
    <property type="match status" value="2"/>
</dbReference>
<keyword evidence="13" id="KW-0472">Membrane</keyword>
<evidence type="ECO:0000256" key="14">
    <source>
        <dbReference type="ARBA" id="ARBA00023180"/>
    </source>
</evidence>
<dbReference type="InterPro" id="IPR001509">
    <property type="entry name" value="Epimerase_deHydtase"/>
</dbReference>
<evidence type="ECO:0000256" key="6">
    <source>
        <dbReference type="ARBA" id="ARBA00018816"/>
    </source>
</evidence>
<dbReference type="InterPro" id="IPR036291">
    <property type="entry name" value="NAD(P)-bd_dom_sf"/>
</dbReference>
<dbReference type="GO" id="GO:0042732">
    <property type="term" value="P:D-xylose metabolic process"/>
    <property type="evidence" value="ECO:0007669"/>
    <property type="project" value="InterPro"/>
</dbReference>
<dbReference type="EMBL" id="CCYA01000250">
    <property type="protein sequence ID" value="CEH14888.1"/>
    <property type="molecule type" value="Genomic_DNA"/>
</dbReference>
<feature type="region of interest" description="Disordered" evidence="19">
    <location>
        <begin position="173"/>
        <end position="216"/>
    </location>
</feature>
<dbReference type="PANTHER" id="PTHR43078">
    <property type="entry name" value="UDP-GLUCURONIC ACID DECARBOXYLASE-RELATED"/>
    <property type="match status" value="1"/>
</dbReference>
<comment type="similarity">
    <text evidence="4">Belongs to the NAD(P)-dependent epimerase/dehydratase family. UDP-glucuronic acid decarboxylase subfamily.</text>
</comment>
<evidence type="ECO:0000313" key="22">
    <source>
        <dbReference type="Proteomes" id="UP000054845"/>
    </source>
</evidence>
<feature type="region of interest" description="Disordered" evidence="19">
    <location>
        <begin position="1"/>
        <end position="52"/>
    </location>
</feature>
<evidence type="ECO:0000256" key="19">
    <source>
        <dbReference type="SAM" id="MobiDB-lite"/>
    </source>
</evidence>
<evidence type="ECO:0000256" key="5">
    <source>
        <dbReference type="ARBA" id="ARBA00012290"/>
    </source>
</evidence>
<comment type="subcellular location">
    <subcellularLocation>
        <location evidence="2">Golgi apparatus membrane</location>
        <topology evidence="2">Single-pass type II membrane protein</topology>
    </subcellularLocation>
    <subcellularLocation>
        <location evidence="17">Golgi apparatus</location>
        <location evidence="17">Golgi stack membrane</location>
    </subcellularLocation>
</comment>
<evidence type="ECO:0000256" key="15">
    <source>
        <dbReference type="ARBA" id="ARBA00023239"/>
    </source>
</evidence>